<accession>A0AAE1S463</accession>
<organism evidence="1 2">
    <name type="scientific">Anisodus tanguticus</name>
    <dbReference type="NCBI Taxonomy" id="243964"/>
    <lineage>
        <taxon>Eukaryota</taxon>
        <taxon>Viridiplantae</taxon>
        <taxon>Streptophyta</taxon>
        <taxon>Embryophyta</taxon>
        <taxon>Tracheophyta</taxon>
        <taxon>Spermatophyta</taxon>
        <taxon>Magnoliopsida</taxon>
        <taxon>eudicotyledons</taxon>
        <taxon>Gunneridae</taxon>
        <taxon>Pentapetalae</taxon>
        <taxon>asterids</taxon>
        <taxon>lamiids</taxon>
        <taxon>Solanales</taxon>
        <taxon>Solanaceae</taxon>
        <taxon>Solanoideae</taxon>
        <taxon>Hyoscyameae</taxon>
        <taxon>Anisodus</taxon>
    </lineage>
</organism>
<dbReference type="Proteomes" id="UP001291623">
    <property type="component" value="Unassembled WGS sequence"/>
</dbReference>
<dbReference type="EMBL" id="JAVYJV010000009">
    <property type="protein sequence ID" value="KAK4363178.1"/>
    <property type="molecule type" value="Genomic_DNA"/>
</dbReference>
<protein>
    <submittedName>
        <fullName evidence="1">Uncharacterized protein</fullName>
    </submittedName>
</protein>
<keyword evidence="2" id="KW-1185">Reference proteome</keyword>
<comment type="caution">
    <text evidence="1">The sequence shown here is derived from an EMBL/GenBank/DDBJ whole genome shotgun (WGS) entry which is preliminary data.</text>
</comment>
<name>A0AAE1S463_9SOLA</name>
<proteinExistence type="predicted"/>
<gene>
    <name evidence="1" type="ORF">RND71_018419</name>
</gene>
<evidence type="ECO:0000313" key="1">
    <source>
        <dbReference type="EMBL" id="KAK4363178.1"/>
    </source>
</evidence>
<dbReference type="AlphaFoldDB" id="A0AAE1S463"/>
<sequence length="91" mass="10115">MCKRCGDLKLLACSSCKGSGTIKGGPFNFILLEDKSKVGSFLLVLNVELEDTFNAPSVLNLVRLDLLYIMYAYIRVVDASWKVSSLHIEDK</sequence>
<evidence type="ECO:0000313" key="2">
    <source>
        <dbReference type="Proteomes" id="UP001291623"/>
    </source>
</evidence>
<reference evidence="1" key="1">
    <citation type="submission" date="2023-12" db="EMBL/GenBank/DDBJ databases">
        <title>Genome assembly of Anisodus tanguticus.</title>
        <authorList>
            <person name="Wang Y.-J."/>
        </authorList>
    </citation>
    <scope>NUCLEOTIDE SEQUENCE</scope>
    <source>
        <strain evidence="1">KB-2021</strain>
        <tissue evidence="1">Leaf</tissue>
    </source>
</reference>